<evidence type="ECO:0000313" key="12">
    <source>
        <dbReference type="EMBL" id="APV43693.1"/>
    </source>
</evidence>
<feature type="region of interest" description="Disordered" evidence="11">
    <location>
        <begin position="187"/>
        <end position="207"/>
    </location>
</feature>
<feature type="transmembrane region" description="Helical" evidence="10">
    <location>
        <begin position="6"/>
        <end position="25"/>
    </location>
</feature>
<keyword evidence="6 10" id="KW-0443">Lipid metabolism</keyword>
<evidence type="ECO:0000256" key="7">
    <source>
        <dbReference type="ARBA" id="ARBA00023136"/>
    </source>
</evidence>
<keyword evidence="3 10" id="KW-0808">Transferase</keyword>
<evidence type="ECO:0000256" key="3">
    <source>
        <dbReference type="ARBA" id="ARBA00022679"/>
    </source>
</evidence>
<dbReference type="PANTHER" id="PTHR30309:SF0">
    <property type="entry name" value="GLYCEROL-3-PHOSPHATE ACYLTRANSFERASE-RELATED"/>
    <property type="match status" value="1"/>
</dbReference>
<name>A0A1P8F5E9_9CHLR</name>
<evidence type="ECO:0000256" key="9">
    <source>
        <dbReference type="ARBA" id="ARBA00023264"/>
    </source>
</evidence>
<keyword evidence="5 10" id="KW-1133">Transmembrane helix</keyword>
<comment type="function">
    <text evidence="10">Catalyzes the transfer of an acyl group from acyl-phosphate (acyl-PO(4)) to glycerol-3-phosphate (G3P) to form lysophosphatidic acid (LPA). This enzyme utilizes acyl-phosphate as fatty acyl donor, but not acyl-CoA or acyl-ACP.</text>
</comment>
<dbReference type="EC" id="2.3.1.275" evidence="10"/>
<dbReference type="Proteomes" id="UP000185934">
    <property type="component" value="Chromosome"/>
</dbReference>
<feature type="transmembrane region" description="Helical" evidence="10">
    <location>
        <begin position="78"/>
        <end position="98"/>
    </location>
</feature>
<comment type="catalytic activity">
    <reaction evidence="10">
        <text>an acyl phosphate + sn-glycerol 3-phosphate = a 1-acyl-sn-glycero-3-phosphate + phosphate</text>
        <dbReference type="Rhea" id="RHEA:34075"/>
        <dbReference type="ChEBI" id="CHEBI:43474"/>
        <dbReference type="ChEBI" id="CHEBI:57597"/>
        <dbReference type="ChEBI" id="CHEBI:57970"/>
        <dbReference type="ChEBI" id="CHEBI:59918"/>
        <dbReference type="EC" id="2.3.1.275"/>
    </reaction>
</comment>
<keyword evidence="1 10" id="KW-1003">Cell membrane</keyword>
<evidence type="ECO:0000256" key="5">
    <source>
        <dbReference type="ARBA" id="ARBA00022989"/>
    </source>
</evidence>
<keyword evidence="8 10" id="KW-0594">Phospholipid biosynthesis</keyword>
<proteinExistence type="inferred from homology"/>
<comment type="pathway">
    <text evidence="10">Lipid metabolism; phospholipid metabolism.</text>
</comment>
<dbReference type="GO" id="GO:0043772">
    <property type="term" value="F:acyl-phosphate glycerol-3-phosphate acyltransferase activity"/>
    <property type="evidence" value="ECO:0007669"/>
    <property type="project" value="UniProtKB-UniRule"/>
</dbReference>
<dbReference type="HAMAP" id="MF_01043">
    <property type="entry name" value="PlsY"/>
    <property type="match status" value="1"/>
</dbReference>
<comment type="similarity">
    <text evidence="10">Belongs to the PlsY family.</text>
</comment>
<keyword evidence="9 10" id="KW-1208">Phospholipid metabolism</keyword>
<keyword evidence="2 10" id="KW-0444">Lipid biosynthesis</keyword>
<evidence type="ECO:0000313" key="13">
    <source>
        <dbReference type="Proteomes" id="UP000185934"/>
    </source>
</evidence>
<comment type="subcellular location">
    <subcellularLocation>
        <location evidence="10">Cell membrane</location>
        <topology evidence="10">Multi-pass membrane protein</topology>
    </subcellularLocation>
</comment>
<dbReference type="RefSeq" id="WP_076003479.1">
    <property type="nucleotide sequence ID" value="NZ_CP018258.1"/>
</dbReference>
<sequence>MIWLIITSYFIGAFPTAYITGRLLGRPDIMTLGDGNGGSQNVARSYGLKYGLLVFIVDSLKGALVIGLASSLVGTLPAMLWAGTVCVLGHTWSVFLGFRGGRGEATAIGVLTTLIPLPMIIAGTFAVGTLIWTKSVIKTSIVLFAPLSPLCWYTGVSKQLTIYSVMLPVILGIIYLTKERQKLAGMVPHPCPETPSDDKKASNPDSF</sequence>
<evidence type="ECO:0000256" key="6">
    <source>
        <dbReference type="ARBA" id="ARBA00023098"/>
    </source>
</evidence>
<organism evidence="12 13">
    <name type="scientific">Dehalogenimonas formicexedens</name>
    <dbReference type="NCBI Taxonomy" id="1839801"/>
    <lineage>
        <taxon>Bacteria</taxon>
        <taxon>Bacillati</taxon>
        <taxon>Chloroflexota</taxon>
        <taxon>Dehalococcoidia</taxon>
        <taxon>Dehalococcoidales</taxon>
        <taxon>Dehalococcoidaceae</taxon>
        <taxon>Dehalogenimonas</taxon>
    </lineage>
</organism>
<evidence type="ECO:0000256" key="1">
    <source>
        <dbReference type="ARBA" id="ARBA00022475"/>
    </source>
</evidence>
<evidence type="ECO:0000256" key="2">
    <source>
        <dbReference type="ARBA" id="ARBA00022516"/>
    </source>
</evidence>
<gene>
    <name evidence="10 12" type="primary">plsY</name>
    <name evidence="12" type="ORF">Dform_00333</name>
</gene>
<dbReference type="PANTHER" id="PTHR30309">
    <property type="entry name" value="INNER MEMBRANE PROTEIN YGIH"/>
    <property type="match status" value="1"/>
</dbReference>
<dbReference type="InterPro" id="IPR003811">
    <property type="entry name" value="G3P_acylTferase_PlsY"/>
</dbReference>
<dbReference type="SMART" id="SM01207">
    <property type="entry name" value="G3P_acyltransf"/>
    <property type="match status" value="1"/>
</dbReference>
<dbReference type="OrthoDB" id="9777124at2"/>
<feature type="transmembrane region" description="Helical" evidence="10">
    <location>
        <begin position="152"/>
        <end position="176"/>
    </location>
</feature>
<dbReference type="GO" id="GO:0008654">
    <property type="term" value="P:phospholipid biosynthetic process"/>
    <property type="evidence" value="ECO:0007669"/>
    <property type="project" value="UniProtKB-UniRule"/>
</dbReference>
<keyword evidence="13" id="KW-1185">Reference proteome</keyword>
<feature type="transmembrane region" description="Helical" evidence="10">
    <location>
        <begin position="110"/>
        <end position="132"/>
    </location>
</feature>
<feature type="compositionally biased region" description="Basic and acidic residues" evidence="11">
    <location>
        <begin position="196"/>
        <end position="207"/>
    </location>
</feature>
<feature type="transmembrane region" description="Helical" evidence="10">
    <location>
        <begin position="46"/>
        <end position="72"/>
    </location>
</feature>
<dbReference type="STRING" id="1839801.Dform_00333"/>
<evidence type="ECO:0000256" key="8">
    <source>
        <dbReference type="ARBA" id="ARBA00023209"/>
    </source>
</evidence>
<dbReference type="AlphaFoldDB" id="A0A1P8F5E9"/>
<dbReference type="UniPathway" id="UPA00085"/>
<keyword evidence="7 10" id="KW-0472">Membrane</keyword>
<keyword evidence="4 10" id="KW-0812">Transmembrane</keyword>
<dbReference type="Pfam" id="PF02660">
    <property type="entry name" value="G3P_acyltransf"/>
    <property type="match status" value="1"/>
</dbReference>
<comment type="subunit">
    <text evidence="10">Probably interacts with PlsX.</text>
</comment>
<dbReference type="KEGG" id="dfo:Dform_00333"/>
<accession>A0A1P8F5E9</accession>
<evidence type="ECO:0000256" key="4">
    <source>
        <dbReference type="ARBA" id="ARBA00022692"/>
    </source>
</evidence>
<evidence type="ECO:0000256" key="10">
    <source>
        <dbReference type="HAMAP-Rule" id="MF_01043"/>
    </source>
</evidence>
<keyword evidence="12" id="KW-0012">Acyltransferase</keyword>
<dbReference type="GO" id="GO:0005886">
    <property type="term" value="C:plasma membrane"/>
    <property type="evidence" value="ECO:0007669"/>
    <property type="project" value="UniProtKB-SubCell"/>
</dbReference>
<reference evidence="13" key="1">
    <citation type="submission" date="2016-11" db="EMBL/GenBank/DDBJ databases">
        <title>Dehalogenimonas formicexedens sp. nov., a chlorinated alkane respiring bacterium isolated from contaminated groundwater.</title>
        <authorList>
            <person name="Key T.A."/>
            <person name="Bowman K.S."/>
            <person name="Lee I."/>
            <person name="Chun J."/>
            <person name="Albuquerque L."/>
            <person name="da Costa M.S."/>
            <person name="Rainey F.A."/>
            <person name="Moe W.M."/>
        </authorList>
    </citation>
    <scope>NUCLEOTIDE SEQUENCE [LARGE SCALE GENOMIC DNA]</scope>
    <source>
        <strain evidence="13">NSZ-14</strain>
    </source>
</reference>
<evidence type="ECO:0000256" key="11">
    <source>
        <dbReference type="SAM" id="MobiDB-lite"/>
    </source>
</evidence>
<protein>
    <recommendedName>
        <fullName evidence="10">Glycerol-3-phosphate acyltransferase</fullName>
    </recommendedName>
    <alternativeName>
        <fullName evidence="10">Acyl-PO4 G3P acyltransferase</fullName>
    </alternativeName>
    <alternativeName>
        <fullName evidence="10">Acyl-phosphate--glycerol-3-phosphate acyltransferase</fullName>
    </alternativeName>
    <alternativeName>
        <fullName evidence="10">G3P acyltransferase</fullName>
        <shortName evidence="10">GPAT</shortName>
        <ecNumber evidence="10">2.3.1.275</ecNumber>
    </alternativeName>
    <alternativeName>
        <fullName evidence="10">Lysophosphatidic acid synthase</fullName>
        <shortName evidence="10">LPA synthase</shortName>
    </alternativeName>
</protein>
<dbReference type="EMBL" id="CP018258">
    <property type="protein sequence ID" value="APV43693.1"/>
    <property type="molecule type" value="Genomic_DNA"/>
</dbReference>